<dbReference type="GO" id="GO:0016887">
    <property type="term" value="F:ATP hydrolysis activity"/>
    <property type="evidence" value="ECO:0007669"/>
    <property type="project" value="InterPro"/>
</dbReference>
<keyword evidence="11" id="KW-1185">Reference proteome</keyword>
<organism evidence="10 11">
    <name type="scientific">Daphnia galeata</name>
    <dbReference type="NCBI Taxonomy" id="27404"/>
    <lineage>
        <taxon>Eukaryota</taxon>
        <taxon>Metazoa</taxon>
        <taxon>Ecdysozoa</taxon>
        <taxon>Arthropoda</taxon>
        <taxon>Crustacea</taxon>
        <taxon>Branchiopoda</taxon>
        <taxon>Diplostraca</taxon>
        <taxon>Cladocera</taxon>
        <taxon>Anomopoda</taxon>
        <taxon>Daphniidae</taxon>
        <taxon>Daphnia</taxon>
    </lineage>
</organism>
<dbReference type="OrthoDB" id="2423195at2759"/>
<sequence length="4588" mass="520886">MGGGEKRRPENTGDKSGQEEPTNTDDRELYNSPKPKKVKKLEECGTYYPHEDCLTIKIELDDQPECSAIPPESKYGDKEEIIQIDDDDQSFCCLSPEVDRAKKVNIKIEIGVEGQDPSSVSAISGTNNTAAKKLKLTGNPSLPSKKIEIIDLTEDLLPSVIDYETDDDVFDIIEKRLEEPARNEKFGDRVSVKVEAAEEPSPTFDEIEIDEETIANNVLVKVEESTLTATVFIAAPFVENNNLEIIGEDKHLGKWAHPQGKFDSVIEINSNWRIFKGSIPVPSRIGSQFKFVHTTSDHKIEYEGEGQSDNRTDQLLPDTWNFFIFKPKSNKSVIFNFLKSLKSFNQKSEPGERIAFEFFNIVFNHTCEKVLPEWDRAFDFLVDSLQKIRKTTGACSSDGFRQFLNEWVEKPELQVNFDLLVLLIIGTCTMNIYSPKLKDVLELKSKEFSIYLHNFINNVKFKRQQDFNGILESIAIRAGNEFWWLLFRINRHSEVIKRYQHKEMFQSIIKILEESPEVLLDNLESATRVVDFLIQWNNIDELYYHLRPFLTASTNYKQLFDRLLLQQFVIHKTGMDDLRRILRSDFMKDAHQTFLPKETARLDGEENNGKIQFDESMKSIFNQSISNVIKLACCTPIYMLPAVVPVVEAIVCQKLKAISNFNKEDYKYFAELDEGSLKNFPQAKQQIESQVLEMATKHVKLGFFQDVPSLKLILLGLARKGDIPLLERPNIADLQNAMGKLPRKFFQNLHFVLKKPGTCVDKILKPFRKGETKDIVEKLENHFDQLDEILNKVHSRSIPLIDFAVLQDPQVLDCLKNVGLTERKQVKFRQEVEELRGRHKLIGLLYSRFARLNVITTREAETHDQLENDEEDVIESETIQILDPQEWEEGYLKAVDAGRSTLTLQEAIDLPLPLQMADAQWLFEIRECALFTNKVWQPMVKDLQGIKGCIVFMDKMDSMTSERYPLCKDDFHVLVGECASEWKDLARSVADGTASFQQMEEIIRISPDPEILSRKHLHRLIIEGVSVAYRNFKTLQELRHFIGPFVTALRFFTIRERVPIEIMYHFVQSNLLNQWDTTTLAQITEKGILRILQEDLNIDSERPETREAMHFVSSLVTDGNSSPLIEWLREKNENDMEAMGKILQSTLLVAYGQLQTLRTRLAPFLQKEFNTYRDLLKVVRVSEERFAQRISGRVQPIDCKWLANMLPEIQAAVRASIISPSEDAKEKLAKLRQVVIDPQNESYSIEIRLEPTGSLSMEELKQAFQLLDMAVEISLMDDGHNAEDLVGRTRRNVGQIEQLSEVFCLLFASGCVSYTFRKQIVIELADLEKEIHRYRANLEEWNQQWKEIEEMPLLALFSRGYLLQLADLITRRKSEDALSILRILLPSAAVKMETLVYQMVEEAPRISRHADWLSTAQLFEILRDLHRLIEAVFHERSHELALPLFLVSYGRTLKSHFIDKAVVILNVSRELLVGSALAAYISLTRQPLEPSRILFVTANTDKLEVERFMKLWSVANTEKDFFIIVHVERLTVAGASAVRDGVDRVLPERRAKLLLLAQHHHRVQSTKSLGARLGLISDRLLEINFTADQLRHCFSSLLPNAANLHFFTSKLPGCGKSQQAMQKASTLVPTPDYYRICVRIGSVEELLASLKKIENLSSQSRERFAYLHLDIAHSVSLEFNDILLSLLIHGALYDPKKAKLGFWLISPQTSIALEFASPFGINEFPIIAYLGKHNICECERSVFTYDLAEMPLVVGQSIFVNRSDALVVAGKFLQLQQAGQGGLQMWDYMCSFPETIATDPLTAELAFDFFVTAFQHAENQIAPTFTALNAMASFLHRHISAMIHSMWFNGSAVYLFEREDLARVFKLNVFNMLLKVANDSIARCWSIVNHGKKLAEMDWTNRQRAMFLLGLDEHGSVTGMNIVGRDADALKNMFHLSLLPILQQQCLRFQELRGFRNLMQNPEGTEVILNAMRSLLLMDGTATSAWKVHQLDSHPHGTPASQRLHELTGQEQGYVLTGDNITKMMFALYRIRCGLPVVAFGEAGVGKSALFRFLIETLLGHTFEVFNVNSGTSINQIEESIERATTNVTMNPEAQVFLFFDEMNTADPPVIAFFKELMLDRHCHGTVLPKNLHLMAAANPYRYLQEADKEAAVGLAFRFAQTTQDGNGSGSRATGNLVYRVNELPIAFYDHIYDFGHLCNEAEGTYIDEICQYGLPISLFYVDCVNWFAGVVQKSHRVARALSVDSESAVSLRDATRAVQLFRWFLQAPAGQKMSERDVTKAADLTIYLVYAFRFRNRKIFLENVFGNNQSASKNMTEVSRIIAKMLYEQAHGASIGSGAIALNDALCENLFALYVCVLNGIFLIIVGRPGSSKSLSVEILKLVLSPGNHTLRHSLGDLPAITELYFQCSPLSTSSGFKALFESAQRLSVDPKTMLAMVVLDELGLADMSPEKPIKVLHAELERQSVLTSGEKQQSPFSVVALSNWVVDAAQVNRGILILRTQADKKDLLESAKQLADSLIAKYVKESKRKRIRCMLTESLSSIVNTYEELDKREDIGGGHFFSMRDFFFCVKNFVCSVFESANRMEDFRDLNISQHFLIQSVIRNFGGHEKARNLVRTCMSDYLQVNVMAIPVTSPLDLIVSNIQDSSKPLSIHIARHLMILNRSLIGLQLLNRYVKSKLENGMSWNVLFGSCFPGDLQVTAVTRKLRQVEQAIRTGGVLILCHADQLFESLYMVLNQQYWAQGEVTMTQIALGPSIRAIALPSGPFRIIALQDTDVALNRELMSPAILSRFEKHELRPSHLLDDAGKTWLNFIESHSVWLAVPEAIKRQKLISGYHEESFASLALHLQDRGVPMEVEQDEEYDPDGANTIWMRAVNPMAMIKLERDSVSRHPELLGVCQCYRHNFVLENLDDALQNIKSKRMVIMTNTLRHLEIKPINSSHFHHSVIQLFDVQTELELVRLLESISDDDLSDPNYCLIVQYDAVTGPIEQFQLAKYEVEQRFEKTQCRVIFIVHVDPRPAGMHWVFSFGDSWDYCFVDEVVHSGPADQHQIPLRKLVQSPDRPLSNFIEKMSIDSFKSLLLEMLGPVLQTSLASLRLSLGQFYSGVRTALGLQDNQVLIKLLKECLLAQLVKNQVTWNVVDAVSDASFDSSSSLTEGLWGVFKHKISNPIAHLLLVSDVWRISDEPSINLWCDFVTANYPDRLMSLNSSDSHVQMPIGFRSCTQPFGRLLASFDIHLNGPLRWLLDRIAKYEDGNSQGVKEAYFLDWLFLRIPPHLHHCLKALPLSKMSYIVDSLFEEPKDFFTEWEQREADVIAAFELVSIASFLQVFAEDGDIWSSATGRIRNWKFFTEAAARLSLAALASPDTQNSNEKFMQSVSSIEVSPALLNLLDRVDGLPQLWLGLRIMKCVLLFDPESKIKLPDLQVSTPKRLFEKLTELVINSVIRPRVENCGNQARRCVRQADLYALLKSTSTCDSPQELAKILRECPVTNSIVLLQENAPDVDINGRCSSCNLSVTADEDEEGIQVFHLIAPSAETIELLFQDHQKFMFFFERVAELFIQQHKNNPHDIRDFLQFLLSSESRLRVSWRFLTVIIRTVLSTRSGIKIIDELLLTIRCNRVIRELNVNAQNFLRALIACADQDVWKNTNEEPAEDVIQAAMIGDWTVSRIRKLALIRHRLTVNLDGAEMAIIDWSRWRKNQTNQSITDALLFFILRFISGEGDQTRLSNIFRHPRIAEVLNHHKLINEYISMLSPFSLGFPLRSADFTANPFQQRLLGGGPFGVCSVEHYPTLLELQPDWAPFVARLAYHANDVFVTKKLCFLRVMTANLIATAEFLLPGVENHPYLPSFQLEPTRWYLCSCGTLNCVGNCGRPMATSICVNCRVALGHNHVVRRGVRTATVQDFQSPRGFHVSRSPALLATFFVRNCSPVVTRFALLLNSLALMNAALSPRTTPQAISQFLLTLPLTERKPNEDRRSFIQLLSNHIIVHLDLLCQLLVTNRPQLSMTDKFRIGHLLLHKLLDSIDGSFFTNAADFASGSRAREEFENGLARLLLQQTNLDVELDNIAVPSKAFHKSLLKNETSYWAYARRVFADRQSVQLELARNGLLRLNFPFLNFLLDDDNGMRKLNALQYLGEAMRFVALVRTVLLGEITLEEANRMSIAQGLEKITEIVSQKTIILDRGRPVSSRDHVMHLFDGFKQLWDRFSQLENAEKKTFLDYFECQQVDVNVRPKTILDQTAPVILICAGSELPETTFSCQLLSHAVEAASSIALTNFIQPLCRAGSGRVRISCNSAAALADFDESLYAHVSTEEVDRFIRDHVIDRLTLQLAESFAMAAVLGSAGSTIAEDLSLDVIPEFVFKDDMESGNYLVVLERRSIVWQPSSIPPQLQELILADLEKNRSLAEARSVLISAITHLHSNTEPLIISKVRNHYISDVLEELMRAEILTERHMSNATLSVLNRYLRLEVRHVFGLLKAIMSRMKGDDIFGGRIPDGWTVVLSEDLAKSTSQKLRSDAQAGEILDTLLQMVNIVTTSQPVPVWLTPENSLLYAIRQIEGPEWDGIPVELKMENLGHVLLMVESLAKK</sequence>
<dbReference type="PANTHER" id="PTHR22605:SF16">
    <property type="entry name" value="E3 UBIQUITIN-PROTEIN LIGASE RNF213"/>
    <property type="match status" value="1"/>
</dbReference>
<reference evidence="10" key="1">
    <citation type="submission" date="2021-11" db="EMBL/GenBank/DDBJ databases">
        <authorList>
            <person name="Schell T."/>
        </authorList>
    </citation>
    <scope>NUCLEOTIDE SEQUENCE</scope>
    <source>
        <strain evidence="10">M5</strain>
    </source>
</reference>
<feature type="domain" description="AAA+ ATPase" evidence="9">
    <location>
        <begin position="2033"/>
        <end position="2169"/>
    </location>
</feature>
<evidence type="ECO:0000256" key="1">
    <source>
        <dbReference type="ARBA" id="ARBA00004496"/>
    </source>
</evidence>
<dbReference type="SUPFAM" id="SSF52540">
    <property type="entry name" value="P-loop containing nucleoside triphosphate hydrolases"/>
    <property type="match status" value="2"/>
</dbReference>
<feature type="domain" description="AAA+ ATPase" evidence="9">
    <location>
        <begin position="2360"/>
        <end position="2508"/>
    </location>
</feature>
<evidence type="ECO:0000313" key="11">
    <source>
        <dbReference type="Proteomes" id="UP000789390"/>
    </source>
</evidence>
<dbReference type="GO" id="GO:0005737">
    <property type="term" value="C:cytoplasm"/>
    <property type="evidence" value="ECO:0007669"/>
    <property type="project" value="UniProtKB-SubCell"/>
</dbReference>
<evidence type="ECO:0000256" key="8">
    <source>
        <dbReference type="SAM" id="MobiDB-lite"/>
    </source>
</evidence>
<feature type="compositionally biased region" description="Basic and acidic residues" evidence="8">
    <location>
        <begin position="1"/>
        <end position="29"/>
    </location>
</feature>
<keyword evidence="3" id="KW-0479">Metal-binding</keyword>
<keyword evidence="5" id="KW-0862">Zinc</keyword>
<dbReference type="GO" id="GO:0004842">
    <property type="term" value="F:ubiquitin-protein transferase activity"/>
    <property type="evidence" value="ECO:0007669"/>
    <property type="project" value="InterPro"/>
</dbReference>
<accession>A0A8J2RIZ5</accession>
<comment type="caution">
    <text evidence="10">The sequence shown here is derived from an EMBL/GenBank/DDBJ whole genome shotgun (WGS) entry which is preliminary data.</text>
</comment>
<proteinExistence type="predicted"/>
<dbReference type="InterPro" id="IPR031248">
    <property type="entry name" value="RNF213"/>
</dbReference>
<evidence type="ECO:0000313" key="10">
    <source>
        <dbReference type="EMBL" id="CAH0105628.1"/>
    </source>
</evidence>
<dbReference type="GO" id="GO:0002376">
    <property type="term" value="P:immune system process"/>
    <property type="evidence" value="ECO:0007669"/>
    <property type="project" value="UniProtKB-KW"/>
</dbReference>
<evidence type="ECO:0000256" key="7">
    <source>
        <dbReference type="SAM" id="Coils"/>
    </source>
</evidence>
<evidence type="ECO:0000256" key="2">
    <source>
        <dbReference type="ARBA" id="ARBA00022490"/>
    </source>
</evidence>
<dbReference type="Proteomes" id="UP000789390">
    <property type="component" value="Unassembled WGS sequence"/>
</dbReference>
<comment type="subcellular location">
    <subcellularLocation>
        <location evidence="1">Cytoplasm</location>
    </subcellularLocation>
</comment>
<dbReference type="InterPro" id="IPR003593">
    <property type="entry name" value="AAA+_ATPase"/>
</dbReference>
<keyword evidence="4" id="KW-0863">Zinc-finger</keyword>
<feature type="region of interest" description="Disordered" evidence="8">
    <location>
        <begin position="1"/>
        <end position="35"/>
    </location>
</feature>
<gene>
    <name evidence="10" type="ORF">DGAL_LOCUS8685</name>
</gene>
<evidence type="ECO:0000259" key="9">
    <source>
        <dbReference type="SMART" id="SM00382"/>
    </source>
</evidence>
<keyword evidence="2" id="KW-0963">Cytoplasm</keyword>
<dbReference type="Gene3D" id="3.40.50.300">
    <property type="entry name" value="P-loop containing nucleotide triphosphate hydrolases"/>
    <property type="match status" value="1"/>
</dbReference>
<dbReference type="EMBL" id="CAKKLH010000190">
    <property type="protein sequence ID" value="CAH0105628.1"/>
    <property type="molecule type" value="Genomic_DNA"/>
</dbReference>
<name>A0A8J2RIZ5_9CRUS</name>
<keyword evidence="6" id="KW-0391">Immunity</keyword>
<feature type="coiled-coil region" evidence="7">
    <location>
        <begin position="1317"/>
        <end position="1351"/>
    </location>
</feature>
<dbReference type="PANTHER" id="PTHR22605">
    <property type="entry name" value="RZ-TYPE DOMAIN-CONTAINING PROTEIN"/>
    <property type="match status" value="1"/>
</dbReference>
<dbReference type="InterPro" id="IPR046439">
    <property type="entry name" value="ZF_RZ_dom"/>
</dbReference>
<protein>
    <recommendedName>
        <fullName evidence="9">AAA+ ATPase domain-containing protein</fullName>
    </recommendedName>
</protein>
<keyword evidence="7" id="KW-0175">Coiled coil</keyword>
<evidence type="ECO:0000256" key="5">
    <source>
        <dbReference type="ARBA" id="ARBA00022833"/>
    </source>
</evidence>
<evidence type="ECO:0000256" key="6">
    <source>
        <dbReference type="ARBA" id="ARBA00022859"/>
    </source>
</evidence>
<dbReference type="InterPro" id="IPR027417">
    <property type="entry name" value="P-loop_NTPase"/>
</dbReference>
<dbReference type="Pfam" id="PF20173">
    <property type="entry name" value="ZnF_RZ-type"/>
    <property type="match status" value="1"/>
</dbReference>
<evidence type="ECO:0000256" key="3">
    <source>
        <dbReference type="ARBA" id="ARBA00022723"/>
    </source>
</evidence>
<dbReference type="SMART" id="SM00382">
    <property type="entry name" value="AAA"/>
    <property type="match status" value="2"/>
</dbReference>
<dbReference type="GO" id="GO:0008270">
    <property type="term" value="F:zinc ion binding"/>
    <property type="evidence" value="ECO:0007669"/>
    <property type="project" value="UniProtKB-KW"/>
</dbReference>
<evidence type="ECO:0000256" key="4">
    <source>
        <dbReference type="ARBA" id="ARBA00022771"/>
    </source>
</evidence>